<evidence type="ECO:0000256" key="1">
    <source>
        <dbReference type="SAM" id="MobiDB-lite"/>
    </source>
</evidence>
<gene>
    <name evidence="3" type="ORF">UCREL1_7511</name>
</gene>
<feature type="domain" description="Heterokaryon incompatibility" evidence="2">
    <location>
        <begin position="321"/>
        <end position="410"/>
    </location>
</feature>
<dbReference type="InterPro" id="IPR010730">
    <property type="entry name" value="HET"/>
</dbReference>
<accession>M7SGU4</accession>
<evidence type="ECO:0000313" key="4">
    <source>
        <dbReference type="Proteomes" id="UP000012174"/>
    </source>
</evidence>
<dbReference type="HOGENOM" id="CLU_354882_0_0_1"/>
<name>M7SGU4_EUTLA</name>
<feature type="compositionally biased region" description="Acidic residues" evidence="1">
    <location>
        <begin position="31"/>
        <end position="40"/>
    </location>
</feature>
<feature type="region of interest" description="Disordered" evidence="1">
    <location>
        <begin position="1"/>
        <end position="40"/>
    </location>
</feature>
<dbReference type="InterPro" id="IPR052895">
    <property type="entry name" value="HetReg/Transcr_Mod"/>
</dbReference>
<dbReference type="eggNOG" id="ENOG502RYNU">
    <property type="taxonomic scope" value="Eukaryota"/>
</dbReference>
<dbReference type="Proteomes" id="UP000012174">
    <property type="component" value="Unassembled WGS sequence"/>
</dbReference>
<sequence>MSGYDDDSDWLTSGNETELEVKESKEMASISEDDATDEDVSGWEQLQAHVAEACRIAEEVLKAFPSQTRRDDNRDKDDIRNALRAIQEASHINFKPTSFQTNILVKFSDALRRRSEDTGDNGHANGEFLDQATAAADVAILALSPEKPGLLEQLDALSGIFRARSRWMSGSNQEHMDSINRAIDAATRAVEIAPSDDLNDVTRLQNLSKLYESRYDLSNGSLPEDIDVAISFLQTILRNHPELDEATTGALNTEMACLRLHAGDNSAVSSVFEVPYEDLGKAPLVLDYVPPHRFRFLDCKAYVEQKALRVLDFTTLPEGRYVAVSYVWKGLGKDDASDDPHPDLNVKGAEAADPMSPAVLRTVCLASLSLQCDMIWLDQVSIIQTNPSDASWQIKNMYRIYTACKACLVLPGGLRRLADLAEETSWIQRAWTLQEAVAPPQVNCIFQWPWGKAVQLQAHFPVMITDIETGTSGMSGLKNLLSGSLVSMKMESTEKKRRELGVQPINIFGNTKIVRSSIEALLGALNHSNKAIRAGAIWRSALLRTSSRPVDMIFSIMGLLGVMLEPSSFKKEDRLHATIEFARLLLAKGEAARWLGVSLQLEPNPYLSTMPVMPETSVSGGAYIKTPEGLKEAARLVGSSWWWLKGAPRGSMDEDGYFRFKGRAVPAVKITQGGPEIMPVQTVLHGHVVPQPEVKAIRSNSKQKWALRPDLESQTGHDVYWVVMIGRSQQYLDGTYGMFRSNENTVVMFLKEHAPNRWNNTEYGLIEDTLALDWKHKEFQVGGPEPIPPRT</sequence>
<keyword evidence="4" id="KW-1185">Reference proteome</keyword>
<dbReference type="OrthoDB" id="674604at2759"/>
<dbReference type="OMA" id="MGIMGVT"/>
<reference evidence="4" key="1">
    <citation type="journal article" date="2013" name="Genome Announc.">
        <title>Draft genome sequence of the grapevine dieback fungus Eutypa lata UCR-EL1.</title>
        <authorList>
            <person name="Blanco-Ulate B."/>
            <person name="Rolshausen P.E."/>
            <person name="Cantu D."/>
        </authorList>
    </citation>
    <scope>NUCLEOTIDE SEQUENCE [LARGE SCALE GENOMIC DNA]</scope>
    <source>
        <strain evidence="4">UCR-EL1</strain>
    </source>
</reference>
<evidence type="ECO:0000313" key="3">
    <source>
        <dbReference type="EMBL" id="EMR65504.1"/>
    </source>
</evidence>
<dbReference type="Pfam" id="PF06985">
    <property type="entry name" value="HET"/>
    <property type="match status" value="1"/>
</dbReference>
<dbReference type="PANTHER" id="PTHR24148:SF64">
    <property type="entry name" value="HETEROKARYON INCOMPATIBILITY DOMAIN-CONTAINING PROTEIN"/>
    <property type="match status" value="1"/>
</dbReference>
<evidence type="ECO:0000259" key="2">
    <source>
        <dbReference type="Pfam" id="PF06985"/>
    </source>
</evidence>
<dbReference type="KEGG" id="ela:UCREL1_7511"/>
<dbReference type="EMBL" id="KB706854">
    <property type="protein sequence ID" value="EMR65504.1"/>
    <property type="molecule type" value="Genomic_DNA"/>
</dbReference>
<dbReference type="PANTHER" id="PTHR24148">
    <property type="entry name" value="ANKYRIN REPEAT DOMAIN-CONTAINING PROTEIN 39 HOMOLOG-RELATED"/>
    <property type="match status" value="1"/>
</dbReference>
<dbReference type="AlphaFoldDB" id="M7SGU4"/>
<organism evidence="3 4">
    <name type="scientific">Eutypa lata (strain UCR-EL1)</name>
    <name type="common">Grapevine dieback disease fungus</name>
    <name type="synonym">Eutypa armeniacae</name>
    <dbReference type="NCBI Taxonomy" id="1287681"/>
    <lineage>
        <taxon>Eukaryota</taxon>
        <taxon>Fungi</taxon>
        <taxon>Dikarya</taxon>
        <taxon>Ascomycota</taxon>
        <taxon>Pezizomycotina</taxon>
        <taxon>Sordariomycetes</taxon>
        <taxon>Xylariomycetidae</taxon>
        <taxon>Xylariales</taxon>
        <taxon>Diatrypaceae</taxon>
        <taxon>Eutypa</taxon>
    </lineage>
</organism>
<proteinExistence type="predicted"/>
<protein>
    <recommendedName>
        <fullName evidence="2">Heterokaryon incompatibility domain-containing protein</fullName>
    </recommendedName>
</protein>